<protein>
    <recommendedName>
        <fullName evidence="11">Protein krueppel</fullName>
    </recommendedName>
</protein>
<dbReference type="Pfam" id="PF00096">
    <property type="entry name" value="zf-C2H2"/>
    <property type="match status" value="2"/>
</dbReference>
<keyword evidence="10" id="KW-1185">Reference proteome</keyword>
<keyword evidence="1 6" id="KW-0479">Metal-binding</keyword>
<evidence type="ECO:0000313" key="10">
    <source>
        <dbReference type="Proteomes" id="UP000324832"/>
    </source>
</evidence>
<evidence type="ECO:0000256" key="6">
    <source>
        <dbReference type="PROSITE-ProRule" id="PRU01263"/>
    </source>
</evidence>
<keyword evidence="4 6" id="KW-0862">Zinc</keyword>
<evidence type="ECO:0000256" key="2">
    <source>
        <dbReference type="ARBA" id="ARBA00022737"/>
    </source>
</evidence>
<dbReference type="Gene3D" id="3.40.1800.20">
    <property type="match status" value="1"/>
</dbReference>
<proteinExistence type="predicted"/>
<feature type="domain" description="C2H2-type" evidence="7">
    <location>
        <begin position="183"/>
        <end position="210"/>
    </location>
</feature>
<dbReference type="AlphaFoldDB" id="A0A5E4Q5V6"/>
<feature type="domain" description="C2H2-type" evidence="7">
    <location>
        <begin position="150"/>
        <end position="177"/>
    </location>
</feature>
<dbReference type="PANTHER" id="PTHR23234:SF10">
    <property type="entry name" value="RIKEN CDNA 6720489N17 GENE-RELATED"/>
    <property type="match status" value="1"/>
</dbReference>
<dbReference type="SMART" id="SM00355">
    <property type="entry name" value="ZnF_C2H2"/>
    <property type="match status" value="7"/>
</dbReference>
<evidence type="ECO:0000256" key="4">
    <source>
        <dbReference type="ARBA" id="ARBA00022833"/>
    </source>
</evidence>
<dbReference type="PROSITE" id="PS51915">
    <property type="entry name" value="ZAD"/>
    <property type="match status" value="1"/>
</dbReference>
<accession>A0A5E4Q5V6</accession>
<dbReference type="PROSITE" id="PS00028">
    <property type="entry name" value="ZINC_FINGER_C2H2_1"/>
    <property type="match status" value="7"/>
</dbReference>
<dbReference type="Gene3D" id="3.30.160.60">
    <property type="entry name" value="Classic Zinc Finger"/>
    <property type="match status" value="7"/>
</dbReference>
<sequence length="396" mass="45772">MDSSPVTMSFNKLCRLCALEQDATLAASEELRSKIMKYIDIEVKDEDNLPKNICANCCAQLNTVCSFIDSAQEAQNSLNKIICGATKIETSAENNLSRKEKVRDKITYLNGIDGENVTLRLIGSEITLSEINPHTDEEKFNVIKEGQKPFLCKVCCRRFCTEIALKNHTWTHDSQNFGSARQYKCAICEEDFHSQWNLKKHLAIHTSKKKLYTCADCSRTYSTLSSFKTHQITHSTDRPYPCNFCSKRFKRFQELRFHINKHTGEKPYKCPVCGKGFASSGNCYSHKTRMHPSQMIRDKKKKLQNSNEEHNRAIAAKTFTLNNSVSKYECQFCSHTFNKRDNFMYHMYKHTGEKPFNCLQCQENFVTRKGLYIHYEKEHPGKNWPLALISKNILLM</sequence>
<feature type="domain" description="C2H2-type" evidence="7">
    <location>
        <begin position="268"/>
        <end position="296"/>
    </location>
</feature>
<feature type="binding site" evidence="6">
    <location>
        <position position="14"/>
    </location>
    <ligand>
        <name>Zn(2+)</name>
        <dbReference type="ChEBI" id="CHEBI:29105"/>
    </ligand>
</feature>
<dbReference type="Pfam" id="PF07776">
    <property type="entry name" value="zf-AD"/>
    <property type="match status" value="1"/>
</dbReference>
<organism evidence="9 10">
    <name type="scientific">Leptidea sinapis</name>
    <dbReference type="NCBI Taxonomy" id="189913"/>
    <lineage>
        <taxon>Eukaryota</taxon>
        <taxon>Metazoa</taxon>
        <taxon>Ecdysozoa</taxon>
        <taxon>Arthropoda</taxon>
        <taxon>Hexapoda</taxon>
        <taxon>Insecta</taxon>
        <taxon>Pterygota</taxon>
        <taxon>Neoptera</taxon>
        <taxon>Endopterygota</taxon>
        <taxon>Lepidoptera</taxon>
        <taxon>Glossata</taxon>
        <taxon>Ditrysia</taxon>
        <taxon>Papilionoidea</taxon>
        <taxon>Pieridae</taxon>
        <taxon>Dismorphiinae</taxon>
        <taxon>Leptidea</taxon>
    </lineage>
</organism>
<feature type="binding site" evidence="6">
    <location>
        <position position="17"/>
    </location>
    <ligand>
        <name>Zn(2+)</name>
        <dbReference type="ChEBI" id="CHEBI:29105"/>
    </ligand>
</feature>
<dbReference type="InterPro" id="IPR036236">
    <property type="entry name" value="Znf_C2H2_sf"/>
</dbReference>
<dbReference type="GO" id="GO:0008270">
    <property type="term" value="F:zinc ion binding"/>
    <property type="evidence" value="ECO:0007669"/>
    <property type="project" value="UniProtKB-UniRule"/>
</dbReference>
<feature type="domain" description="C2H2-type" evidence="7">
    <location>
        <begin position="356"/>
        <end position="384"/>
    </location>
</feature>
<dbReference type="GO" id="GO:0005634">
    <property type="term" value="C:nucleus"/>
    <property type="evidence" value="ECO:0007669"/>
    <property type="project" value="InterPro"/>
</dbReference>
<gene>
    <name evidence="9" type="ORF">LSINAPIS_LOCUS5780</name>
</gene>
<dbReference type="InterPro" id="IPR012934">
    <property type="entry name" value="Znf_AD"/>
</dbReference>
<dbReference type="InterPro" id="IPR013087">
    <property type="entry name" value="Znf_C2H2_type"/>
</dbReference>
<evidence type="ECO:0000259" key="7">
    <source>
        <dbReference type="PROSITE" id="PS50157"/>
    </source>
</evidence>
<dbReference type="FunFam" id="3.30.160.60:FF:000446">
    <property type="entry name" value="Zinc finger protein"/>
    <property type="match status" value="1"/>
</dbReference>
<feature type="domain" description="C2H2-type" evidence="7">
    <location>
        <begin position="328"/>
        <end position="355"/>
    </location>
</feature>
<keyword evidence="3 5" id="KW-0863">Zinc-finger</keyword>
<evidence type="ECO:0000259" key="8">
    <source>
        <dbReference type="PROSITE" id="PS51915"/>
    </source>
</evidence>
<feature type="domain" description="C2H2-type" evidence="7">
    <location>
        <begin position="212"/>
        <end position="239"/>
    </location>
</feature>
<feature type="binding site" evidence="6">
    <location>
        <position position="57"/>
    </location>
    <ligand>
        <name>Zn(2+)</name>
        <dbReference type="ChEBI" id="CHEBI:29105"/>
    </ligand>
</feature>
<evidence type="ECO:0000313" key="9">
    <source>
        <dbReference type="EMBL" id="VVC93635.1"/>
    </source>
</evidence>
<dbReference type="PANTHER" id="PTHR23234">
    <property type="entry name" value="ZNF44 PROTEIN"/>
    <property type="match status" value="1"/>
</dbReference>
<evidence type="ECO:0000256" key="3">
    <source>
        <dbReference type="ARBA" id="ARBA00022771"/>
    </source>
</evidence>
<evidence type="ECO:0008006" key="11">
    <source>
        <dbReference type="Google" id="ProtNLM"/>
    </source>
</evidence>
<dbReference type="Pfam" id="PF13912">
    <property type="entry name" value="zf-C2H2_6"/>
    <property type="match status" value="1"/>
</dbReference>
<feature type="domain" description="C2H2-type" evidence="7">
    <location>
        <begin position="240"/>
        <end position="267"/>
    </location>
</feature>
<dbReference type="Proteomes" id="UP000324832">
    <property type="component" value="Unassembled WGS sequence"/>
</dbReference>
<evidence type="ECO:0000256" key="5">
    <source>
        <dbReference type="PROSITE-ProRule" id="PRU00042"/>
    </source>
</evidence>
<feature type="domain" description="ZAD" evidence="8">
    <location>
        <begin position="12"/>
        <end position="81"/>
    </location>
</feature>
<dbReference type="SUPFAM" id="SSF57716">
    <property type="entry name" value="Glucocorticoid receptor-like (DNA-binding domain)"/>
    <property type="match status" value="1"/>
</dbReference>
<evidence type="ECO:0000256" key="1">
    <source>
        <dbReference type="ARBA" id="ARBA00022723"/>
    </source>
</evidence>
<dbReference type="PROSITE" id="PS50157">
    <property type="entry name" value="ZINC_FINGER_C2H2_2"/>
    <property type="match status" value="7"/>
</dbReference>
<reference evidence="9 10" key="1">
    <citation type="submission" date="2017-07" db="EMBL/GenBank/DDBJ databases">
        <authorList>
            <person name="Talla V."/>
            <person name="Backstrom N."/>
        </authorList>
    </citation>
    <scope>NUCLEOTIDE SEQUENCE [LARGE SCALE GENOMIC DNA]</scope>
</reference>
<dbReference type="SMART" id="SM00868">
    <property type="entry name" value="zf-AD"/>
    <property type="match status" value="1"/>
</dbReference>
<dbReference type="FunFam" id="3.30.160.60:FF:000688">
    <property type="entry name" value="zinc finger protein 197 isoform X1"/>
    <property type="match status" value="1"/>
</dbReference>
<name>A0A5E4Q5V6_9NEOP</name>
<dbReference type="InterPro" id="IPR050758">
    <property type="entry name" value="Znf_C2H2-type"/>
</dbReference>
<feature type="binding site" evidence="6">
    <location>
        <position position="54"/>
    </location>
    <ligand>
        <name>Zn(2+)</name>
        <dbReference type="ChEBI" id="CHEBI:29105"/>
    </ligand>
</feature>
<dbReference type="GO" id="GO:0030674">
    <property type="term" value="F:protein-macromolecule adaptor activity"/>
    <property type="evidence" value="ECO:0007669"/>
    <property type="project" value="UniProtKB-ARBA"/>
</dbReference>
<dbReference type="EMBL" id="FZQP02001715">
    <property type="protein sequence ID" value="VVC93635.1"/>
    <property type="molecule type" value="Genomic_DNA"/>
</dbReference>
<dbReference type="SUPFAM" id="SSF57667">
    <property type="entry name" value="beta-beta-alpha zinc fingers"/>
    <property type="match status" value="4"/>
</dbReference>
<keyword evidence="2" id="KW-0677">Repeat</keyword>
<dbReference type="FunFam" id="3.30.160.60:FF:000100">
    <property type="entry name" value="Zinc finger 45-like"/>
    <property type="match status" value="1"/>
</dbReference>